<dbReference type="EMBL" id="JADOUA010000001">
    <property type="protein sequence ID" value="MBG6092880.1"/>
    <property type="molecule type" value="Genomic_DNA"/>
</dbReference>
<dbReference type="SUPFAM" id="SSF51735">
    <property type="entry name" value="NAD(P)-binding Rossmann-fold domains"/>
    <property type="match status" value="1"/>
</dbReference>
<dbReference type="Gene3D" id="3.40.50.720">
    <property type="entry name" value="NAD(P)-binding Rossmann-like Domain"/>
    <property type="match status" value="1"/>
</dbReference>
<organism evidence="3 4">
    <name type="scientific">Actinomadura viridis</name>
    <dbReference type="NCBI Taxonomy" id="58110"/>
    <lineage>
        <taxon>Bacteria</taxon>
        <taxon>Bacillati</taxon>
        <taxon>Actinomycetota</taxon>
        <taxon>Actinomycetes</taxon>
        <taxon>Streptosporangiales</taxon>
        <taxon>Thermomonosporaceae</taxon>
        <taxon>Actinomadura</taxon>
    </lineage>
</organism>
<name>A0A931DSW5_9ACTN</name>
<dbReference type="GO" id="GO:0016491">
    <property type="term" value="F:oxidoreductase activity"/>
    <property type="evidence" value="ECO:0007669"/>
    <property type="project" value="UniProtKB-KW"/>
</dbReference>
<dbReference type="PANTHER" id="PTHR24321">
    <property type="entry name" value="DEHYDROGENASES, SHORT CHAIN"/>
    <property type="match status" value="1"/>
</dbReference>
<sequence length="266" mass="26523">MGRLDGKVLLVVGGGSDGPPGAGERTPIGNGRATALACAREGAAVMVADLRADAAGQTAEEIRRAGGRAGAVRCDVADPDQCAAAVAAAVEAFGGLHLLVNNVGVADTGDVTGTTPETFDQIMRVNVRGHLLTIRHALPAMAEAGGGAVVNMSSLNALRTGGAGISYDTSKAALLGLSRHAAATAAVSGVRVNTVLPGVIDSTMLRRALADVPAGHAPDLAGRIPLGRAGTPWEVAAAVLFLLSDEASYVTGAELVVDGGLNIPML</sequence>
<evidence type="ECO:0000313" key="4">
    <source>
        <dbReference type="Proteomes" id="UP000614047"/>
    </source>
</evidence>
<keyword evidence="2" id="KW-0560">Oxidoreductase</keyword>
<keyword evidence="4" id="KW-1185">Reference proteome</keyword>
<dbReference type="AlphaFoldDB" id="A0A931DSW5"/>
<evidence type="ECO:0000256" key="2">
    <source>
        <dbReference type="ARBA" id="ARBA00023002"/>
    </source>
</evidence>
<dbReference type="InterPro" id="IPR002347">
    <property type="entry name" value="SDR_fam"/>
</dbReference>
<evidence type="ECO:0000313" key="3">
    <source>
        <dbReference type="EMBL" id="MBG6092880.1"/>
    </source>
</evidence>
<dbReference type="PRINTS" id="PR00081">
    <property type="entry name" value="GDHRDH"/>
</dbReference>
<dbReference type="Proteomes" id="UP000614047">
    <property type="component" value="Unassembled WGS sequence"/>
</dbReference>
<dbReference type="Pfam" id="PF13561">
    <property type="entry name" value="adh_short_C2"/>
    <property type="match status" value="1"/>
</dbReference>
<gene>
    <name evidence="3" type="ORF">IW256_006993</name>
</gene>
<dbReference type="PANTHER" id="PTHR24321:SF8">
    <property type="entry name" value="ESTRADIOL 17-BETA-DEHYDROGENASE 8-RELATED"/>
    <property type="match status" value="1"/>
</dbReference>
<dbReference type="FunFam" id="3.40.50.720:FF:000084">
    <property type="entry name" value="Short-chain dehydrogenase reductase"/>
    <property type="match status" value="1"/>
</dbReference>
<evidence type="ECO:0000256" key="1">
    <source>
        <dbReference type="ARBA" id="ARBA00006484"/>
    </source>
</evidence>
<reference evidence="3" key="1">
    <citation type="submission" date="2020-11" db="EMBL/GenBank/DDBJ databases">
        <title>Sequencing the genomes of 1000 actinobacteria strains.</title>
        <authorList>
            <person name="Klenk H.-P."/>
        </authorList>
    </citation>
    <scope>NUCLEOTIDE SEQUENCE</scope>
    <source>
        <strain evidence="3">DSM 43175</strain>
    </source>
</reference>
<comment type="similarity">
    <text evidence="1">Belongs to the short-chain dehydrogenases/reductases (SDR) family.</text>
</comment>
<dbReference type="NCBIfam" id="NF005559">
    <property type="entry name" value="PRK07231.1"/>
    <property type="match status" value="1"/>
</dbReference>
<accession>A0A931DSW5</accession>
<protein>
    <submittedName>
        <fullName evidence="3">NAD(P)-dependent dehydrogenase (Short-subunit alcohol dehydrogenase family)</fullName>
    </submittedName>
</protein>
<dbReference type="RefSeq" id="WP_197015004.1">
    <property type="nucleotide sequence ID" value="NZ_BAABES010000009.1"/>
</dbReference>
<dbReference type="PRINTS" id="PR00080">
    <property type="entry name" value="SDRFAMILY"/>
</dbReference>
<proteinExistence type="inferred from homology"/>
<dbReference type="InterPro" id="IPR036291">
    <property type="entry name" value="NAD(P)-bd_dom_sf"/>
</dbReference>
<dbReference type="CDD" id="cd05233">
    <property type="entry name" value="SDR_c"/>
    <property type="match status" value="1"/>
</dbReference>
<comment type="caution">
    <text evidence="3">The sequence shown here is derived from an EMBL/GenBank/DDBJ whole genome shotgun (WGS) entry which is preliminary data.</text>
</comment>